<organism evidence="2 3">
    <name type="scientific">Stephania yunnanensis</name>
    <dbReference type="NCBI Taxonomy" id="152371"/>
    <lineage>
        <taxon>Eukaryota</taxon>
        <taxon>Viridiplantae</taxon>
        <taxon>Streptophyta</taxon>
        <taxon>Embryophyta</taxon>
        <taxon>Tracheophyta</taxon>
        <taxon>Spermatophyta</taxon>
        <taxon>Magnoliopsida</taxon>
        <taxon>Ranunculales</taxon>
        <taxon>Menispermaceae</taxon>
        <taxon>Menispermoideae</taxon>
        <taxon>Cissampelideae</taxon>
        <taxon>Stephania</taxon>
    </lineage>
</organism>
<evidence type="ECO:0000313" key="2">
    <source>
        <dbReference type="EMBL" id="KAK9121814.1"/>
    </source>
</evidence>
<gene>
    <name evidence="2" type="ORF">Syun_019431</name>
</gene>
<name>A0AAP0IU60_9MAGN</name>
<sequence length="53" mass="5237">MTGKERRVTAAGAAPAVKVAAGAAPATVDGGTDRQPGMNSSARSGSRELRPAE</sequence>
<feature type="compositionally biased region" description="Low complexity" evidence="1">
    <location>
        <begin position="9"/>
        <end position="30"/>
    </location>
</feature>
<evidence type="ECO:0000313" key="3">
    <source>
        <dbReference type="Proteomes" id="UP001420932"/>
    </source>
</evidence>
<dbReference type="Proteomes" id="UP001420932">
    <property type="component" value="Unassembled WGS sequence"/>
</dbReference>
<proteinExistence type="predicted"/>
<reference evidence="2 3" key="1">
    <citation type="submission" date="2024-01" db="EMBL/GenBank/DDBJ databases">
        <title>Genome assemblies of Stephania.</title>
        <authorList>
            <person name="Yang L."/>
        </authorList>
    </citation>
    <scope>NUCLEOTIDE SEQUENCE [LARGE SCALE GENOMIC DNA]</scope>
    <source>
        <strain evidence="2">YNDBR</strain>
        <tissue evidence="2">Leaf</tissue>
    </source>
</reference>
<evidence type="ECO:0000256" key="1">
    <source>
        <dbReference type="SAM" id="MobiDB-lite"/>
    </source>
</evidence>
<comment type="caution">
    <text evidence="2">The sequence shown here is derived from an EMBL/GenBank/DDBJ whole genome shotgun (WGS) entry which is preliminary data.</text>
</comment>
<dbReference type="AlphaFoldDB" id="A0AAP0IU60"/>
<feature type="region of interest" description="Disordered" evidence="1">
    <location>
        <begin position="1"/>
        <end position="53"/>
    </location>
</feature>
<accession>A0AAP0IU60</accession>
<keyword evidence="3" id="KW-1185">Reference proteome</keyword>
<protein>
    <submittedName>
        <fullName evidence="2">Uncharacterized protein</fullName>
    </submittedName>
</protein>
<dbReference type="EMBL" id="JBBNAF010000008">
    <property type="protein sequence ID" value="KAK9121814.1"/>
    <property type="molecule type" value="Genomic_DNA"/>
</dbReference>